<keyword evidence="2" id="KW-1185">Reference proteome</keyword>
<dbReference type="EMBL" id="JANBUJ010001649">
    <property type="protein sequence ID" value="KAJ2766613.1"/>
    <property type="molecule type" value="Genomic_DNA"/>
</dbReference>
<organism evidence="1 2">
    <name type="scientific">Coemansia nantahalensis</name>
    <dbReference type="NCBI Taxonomy" id="2789366"/>
    <lineage>
        <taxon>Eukaryota</taxon>
        <taxon>Fungi</taxon>
        <taxon>Fungi incertae sedis</taxon>
        <taxon>Zoopagomycota</taxon>
        <taxon>Kickxellomycotina</taxon>
        <taxon>Kickxellomycetes</taxon>
        <taxon>Kickxellales</taxon>
        <taxon>Kickxellaceae</taxon>
        <taxon>Coemansia</taxon>
    </lineage>
</organism>
<name>A0ACC1JT93_9FUNG</name>
<protein>
    <submittedName>
        <fullName evidence="1">Glycosidase CRH2</fullName>
    </submittedName>
</protein>
<reference evidence="1" key="1">
    <citation type="submission" date="2022-07" db="EMBL/GenBank/DDBJ databases">
        <title>Phylogenomic reconstructions and comparative analyses of Kickxellomycotina fungi.</title>
        <authorList>
            <person name="Reynolds N.K."/>
            <person name="Stajich J.E."/>
            <person name="Barry K."/>
            <person name="Grigoriev I.V."/>
            <person name="Crous P."/>
            <person name="Smith M.E."/>
        </authorList>
    </citation>
    <scope>NUCLEOTIDE SEQUENCE</scope>
    <source>
        <strain evidence="1">CBS 109366</strain>
    </source>
</reference>
<keyword evidence="1" id="KW-0326">Glycosidase</keyword>
<proteinExistence type="predicted"/>
<accession>A0ACC1JT93</accession>
<evidence type="ECO:0000313" key="1">
    <source>
        <dbReference type="EMBL" id="KAJ2766613.1"/>
    </source>
</evidence>
<keyword evidence="1" id="KW-0378">Hydrolase</keyword>
<sequence length="312" mass="33119">MKSALTLLAAALALCSSPAAGGKCGTQECGIDTPCCVKGYCNRNAMYCAPFTCERENSHAPDSCWQTAHCVDATADFAANPGAFAPIGAYRGDPGKAQYVSQFEPSNARVLAGELQLELVRQPDGKGFGAVAIGTRAVQYGTVTAVVRSGCTSGGVVSSLIIRNDKIGDEIDMEFVGADTATVQSNYYWHNELNYTKMVKSPPLADTTKAFHTYQIDWTPDHITWQVDGAPFRTVKRAETWDPASGTFKYPEAESYVSFSIWDGGSGAKGTADWAGGAVQWGKAPFVLAVKSVAVSCMYKGNATTYTPPPGA</sequence>
<comment type="caution">
    <text evidence="1">The sequence shown here is derived from an EMBL/GenBank/DDBJ whole genome shotgun (WGS) entry which is preliminary data.</text>
</comment>
<dbReference type="Proteomes" id="UP001140234">
    <property type="component" value="Unassembled WGS sequence"/>
</dbReference>
<evidence type="ECO:0000313" key="2">
    <source>
        <dbReference type="Proteomes" id="UP001140234"/>
    </source>
</evidence>
<gene>
    <name evidence="1" type="primary">UTR2_4</name>
    <name evidence="1" type="ORF">IWQ57_004291</name>
</gene>